<evidence type="ECO:0000313" key="3">
    <source>
        <dbReference type="Proteomes" id="UP000028837"/>
    </source>
</evidence>
<evidence type="ECO:0000313" key="2">
    <source>
        <dbReference type="EMBL" id="KFG48631.1"/>
    </source>
</evidence>
<keyword evidence="1" id="KW-0472">Membrane</keyword>
<accession>A0A086KW63</accession>
<reference evidence="2 3" key="1">
    <citation type="submission" date="2014-02" db="EMBL/GenBank/DDBJ databases">
        <authorList>
            <person name="Sibley D."/>
            <person name="Venepally P."/>
            <person name="Karamycheva S."/>
            <person name="Hadjithomas M."/>
            <person name="Khan A."/>
            <person name="Brunk B."/>
            <person name="Roos D."/>
            <person name="Caler E."/>
            <person name="Lorenzi H."/>
        </authorList>
    </citation>
    <scope>NUCLEOTIDE SEQUENCE [LARGE SCALE GENOMIC DNA]</scope>
    <source>
        <strain evidence="2 3">GAB2-2007-GAL-DOM2</strain>
    </source>
</reference>
<protein>
    <submittedName>
        <fullName evidence="2">Putative transmembrane protein</fullName>
    </submittedName>
</protein>
<dbReference type="Proteomes" id="UP000028837">
    <property type="component" value="Unassembled WGS sequence"/>
</dbReference>
<keyword evidence="1 2" id="KW-0812">Transmembrane</keyword>
<sequence length="152" mass="17017">MRANSNFVICNDGPSSAAARKDSQPIGKNMINARRGKPKDTVEGRTQQRFRETAFSPSSDALRFASATRNSRTWKGLWQVTLQEMHCLGQPVSIDRPPFVSFHFTHSQSIVSPMRRCREKKIGCIRLAWIHLGCLLAICSPIFVSGTLGRPM</sequence>
<dbReference type="OrthoDB" id="10313428at2759"/>
<evidence type="ECO:0000256" key="1">
    <source>
        <dbReference type="SAM" id="Phobius"/>
    </source>
</evidence>
<proteinExistence type="predicted"/>
<dbReference type="EMBL" id="AHZU02000088">
    <property type="protein sequence ID" value="KFG48631.1"/>
    <property type="molecule type" value="Genomic_DNA"/>
</dbReference>
<feature type="transmembrane region" description="Helical" evidence="1">
    <location>
        <begin position="124"/>
        <end position="144"/>
    </location>
</feature>
<gene>
    <name evidence="2" type="ORF">TGDOM2_231991</name>
</gene>
<name>A0A086KW63_TOXGO</name>
<dbReference type="AlphaFoldDB" id="A0A086KW63"/>
<dbReference type="VEuPathDB" id="ToxoDB:TGDOM2_231991"/>
<comment type="caution">
    <text evidence="2">The sequence shown here is derived from an EMBL/GenBank/DDBJ whole genome shotgun (WGS) entry which is preliminary data.</text>
</comment>
<organism evidence="2 3">
    <name type="scientific">Toxoplasma gondii GAB2-2007-GAL-DOM2</name>
    <dbReference type="NCBI Taxonomy" id="1130820"/>
    <lineage>
        <taxon>Eukaryota</taxon>
        <taxon>Sar</taxon>
        <taxon>Alveolata</taxon>
        <taxon>Apicomplexa</taxon>
        <taxon>Conoidasida</taxon>
        <taxon>Coccidia</taxon>
        <taxon>Eucoccidiorida</taxon>
        <taxon>Eimeriorina</taxon>
        <taxon>Sarcocystidae</taxon>
        <taxon>Toxoplasma</taxon>
    </lineage>
</organism>
<keyword evidence="1" id="KW-1133">Transmembrane helix</keyword>